<keyword evidence="1" id="KW-1133">Transmembrane helix</keyword>
<feature type="transmembrane region" description="Helical" evidence="1">
    <location>
        <begin position="62"/>
        <end position="78"/>
    </location>
</feature>
<feature type="transmembrane region" description="Helical" evidence="1">
    <location>
        <begin position="6"/>
        <end position="28"/>
    </location>
</feature>
<sequence>MIEVLNHIISVLFISILFLPLFGVFLYYKEKSNSKKQVNLTLSIVYLILFIISIVFNKGAVYLRPLLLISSLLFFYSYKKLTSA</sequence>
<gene>
    <name evidence="2" type="ORF">CSC2_09060</name>
</gene>
<keyword evidence="1" id="KW-0812">Transmembrane</keyword>
<dbReference type="Proteomes" id="UP000663802">
    <property type="component" value="Unassembled WGS sequence"/>
</dbReference>
<protein>
    <submittedName>
        <fullName evidence="2">Uncharacterized protein</fullName>
    </submittedName>
</protein>
<proteinExistence type="predicted"/>
<reference evidence="2 3" key="1">
    <citation type="journal article" date="2021" name="Int. J. Syst. Evol. Microbiol.">
        <title>Clostridium zeae sp. nov., isolated from corn silage.</title>
        <authorList>
            <person name="Kobayashi H."/>
            <person name="Tanizawa Y."/>
            <person name="Yagura M."/>
            <person name="Sakamoto M."/>
            <person name="Ohkuma M."/>
            <person name="Tohno M."/>
        </authorList>
    </citation>
    <scope>NUCLEOTIDE SEQUENCE [LARGE SCALE GENOMIC DNA]</scope>
    <source>
        <strain evidence="2 3">CSC2</strain>
    </source>
</reference>
<dbReference type="EMBL" id="BMBA01000001">
    <property type="protein sequence ID" value="GFZ30380.1"/>
    <property type="molecule type" value="Genomic_DNA"/>
</dbReference>
<keyword evidence="1" id="KW-0472">Membrane</keyword>
<comment type="caution">
    <text evidence="2">The sequence shown here is derived from an EMBL/GenBank/DDBJ whole genome shotgun (WGS) entry which is preliminary data.</text>
</comment>
<feature type="transmembrane region" description="Helical" evidence="1">
    <location>
        <begin position="40"/>
        <end position="56"/>
    </location>
</feature>
<organism evidence="2 3">
    <name type="scientific">Clostridium zeae</name>
    <dbReference type="NCBI Taxonomy" id="2759022"/>
    <lineage>
        <taxon>Bacteria</taxon>
        <taxon>Bacillati</taxon>
        <taxon>Bacillota</taxon>
        <taxon>Clostridia</taxon>
        <taxon>Eubacteriales</taxon>
        <taxon>Clostridiaceae</taxon>
        <taxon>Clostridium</taxon>
    </lineage>
</organism>
<evidence type="ECO:0000256" key="1">
    <source>
        <dbReference type="SAM" id="Phobius"/>
    </source>
</evidence>
<accession>A0ABQ1E6H6</accession>
<evidence type="ECO:0000313" key="2">
    <source>
        <dbReference type="EMBL" id="GFZ30380.1"/>
    </source>
</evidence>
<keyword evidence="3" id="KW-1185">Reference proteome</keyword>
<dbReference type="RefSeq" id="WP_206868349.1">
    <property type="nucleotide sequence ID" value="NZ_BMBA01000001.1"/>
</dbReference>
<name>A0ABQ1E6H6_9CLOT</name>
<evidence type="ECO:0000313" key="3">
    <source>
        <dbReference type="Proteomes" id="UP000663802"/>
    </source>
</evidence>